<proteinExistence type="predicted"/>
<sequence length="173" mass="18191">MITGGKEGKIYLIDRDNLGGFDSTNDNVLNAVLNSSGHRTPPVQIGAALSTAAFFNGTIYWVSGQSDRANAYAINSTKTALIITSQTAISDFGDFPGSVIVSANGIAAGIVWIMDRRANQIHAYDATNLATELWNSGQMSGDNLGSVVKFAVPTVANGKVYVGTRNSVVVYGL</sequence>
<protein>
    <submittedName>
        <fullName evidence="1">Uncharacterized protein</fullName>
    </submittedName>
</protein>
<keyword evidence="2" id="KW-1185">Reference proteome</keyword>
<feature type="non-terminal residue" evidence="1">
    <location>
        <position position="173"/>
    </location>
</feature>
<reference evidence="1 2" key="1">
    <citation type="journal article" date="2016" name="Proc. Natl. Acad. Sci. U.S.A.">
        <title>Comparative genomics of biotechnologically important yeasts.</title>
        <authorList>
            <person name="Riley R."/>
            <person name="Haridas S."/>
            <person name="Wolfe K.H."/>
            <person name="Lopes M.R."/>
            <person name="Hittinger C.T."/>
            <person name="Goeker M."/>
            <person name="Salamov A.A."/>
            <person name="Wisecaver J.H."/>
            <person name="Long T.M."/>
            <person name="Calvey C.H."/>
            <person name="Aerts A.L."/>
            <person name="Barry K.W."/>
            <person name="Choi C."/>
            <person name="Clum A."/>
            <person name="Coughlan A.Y."/>
            <person name="Deshpande S."/>
            <person name="Douglass A.P."/>
            <person name="Hanson S.J."/>
            <person name="Klenk H.-P."/>
            <person name="LaButti K.M."/>
            <person name="Lapidus A."/>
            <person name="Lindquist E.A."/>
            <person name="Lipzen A.M."/>
            <person name="Meier-Kolthoff J.P."/>
            <person name="Ohm R.A."/>
            <person name="Otillar R.P."/>
            <person name="Pangilinan J.L."/>
            <person name="Peng Y."/>
            <person name="Rokas A."/>
            <person name="Rosa C.A."/>
            <person name="Scheuner C."/>
            <person name="Sibirny A.A."/>
            <person name="Slot J.C."/>
            <person name="Stielow J.B."/>
            <person name="Sun H."/>
            <person name="Kurtzman C.P."/>
            <person name="Blackwell M."/>
            <person name="Grigoriev I.V."/>
            <person name="Jeffries T.W."/>
        </authorList>
    </citation>
    <scope>NUCLEOTIDE SEQUENCE [LARGE SCALE GENOMIC DNA]</scope>
    <source>
        <strain evidence="1 2">NRRL Y-11557</strain>
    </source>
</reference>
<dbReference type="SUPFAM" id="SSF63825">
    <property type="entry name" value="YWTD domain"/>
    <property type="match status" value="1"/>
</dbReference>
<evidence type="ECO:0000313" key="1">
    <source>
        <dbReference type="EMBL" id="ODQ71026.1"/>
    </source>
</evidence>
<name>A0A1E3Q061_LIPST</name>
<dbReference type="STRING" id="675824.A0A1E3Q061"/>
<gene>
    <name evidence="1" type="ORF">LIPSTDRAFT_73614</name>
</gene>
<dbReference type="EMBL" id="KV454298">
    <property type="protein sequence ID" value="ODQ71026.1"/>
    <property type="molecule type" value="Genomic_DNA"/>
</dbReference>
<dbReference type="OrthoDB" id="5985073at2759"/>
<dbReference type="Proteomes" id="UP000094385">
    <property type="component" value="Unassembled WGS sequence"/>
</dbReference>
<organism evidence="1 2">
    <name type="scientific">Lipomyces starkeyi NRRL Y-11557</name>
    <dbReference type="NCBI Taxonomy" id="675824"/>
    <lineage>
        <taxon>Eukaryota</taxon>
        <taxon>Fungi</taxon>
        <taxon>Dikarya</taxon>
        <taxon>Ascomycota</taxon>
        <taxon>Saccharomycotina</taxon>
        <taxon>Lipomycetes</taxon>
        <taxon>Lipomycetales</taxon>
        <taxon>Lipomycetaceae</taxon>
        <taxon>Lipomyces</taxon>
    </lineage>
</organism>
<accession>A0A1E3Q061</accession>
<evidence type="ECO:0000313" key="2">
    <source>
        <dbReference type="Proteomes" id="UP000094385"/>
    </source>
</evidence>
<dbReference type="AlphaFoldDB" id="A0A1E3Q061"/>